<name>A0A6J5QM81_9CAUD</name>
<proteinExistence type="predicted"/>
<accession>A0A6J5QM81</accession>
<evidence type="ECO:0000259" key="1">
    <source>
        <dbReference type="Pfam" id="PF13508"/>
    </source>
</evidence>
<dbReference type="Pfam" id="PF13508">
    <property type="entry name" value="Acetyltransf_7"/>
    <property type="match status" value="1"/>
</dbReference>
<evidence type="ECO:0000313" key="2">
    <source>
        <dbReference type="EMBL" id="CAB4185769.1"/>
    </source>
</evidence>
<gene>
    <name evidence="2" type="ORF">UFOVP1130_119</name>
</gene>
<dbReference type="CDD" id="cd04301">
    <property type="entry name" value="NAT_SF"/>
    <property type="match status" value="1"/>
</dbReference>
<dbReference type="SUPFAM" id="SSF55729">
    <property type="entry name" value="Acyl-CoA N-acyltransferases (Nat)"/>
    <property type="match status" value="1"/>
</dbReference>
<dbReference type="InterPro" id="IPR016181">
    <property type="entry name" value="Acyl_CoA_acyltransferase"/>
</dbReference>
<dbReference type="GO" id="GO:0016747">
    <property type="term" value="F:acyltransferase activity, transferring groups other than amino-acyl groups"/>
    <property type="evidence" value="ECO:0007669"/>
    <property type="project" value="InterPro"/>
</dbReference>
<protein>
    <submittedName>
        <fullName evidence="2">NAT_SF domain containing protein</fullName>
    </submittedName>
</protein>
<dbReference type="EMBL" id="LR797078">
    <property type="protein sequence ID" value="CAB4185769.1"/>
    <property type="molecule type" value="Genomic_DNA"/>
</dbReference>
<sequence length="149" mass="16645">MPTENTWSDITATLNDEPVETWNSLEAALGAVDLEAKGYSHKTTSIRSFVFNEGKDEVNMRFYMFRDDAGALICFCASYIVDGLQKPWLLMTHPDYQRQGYGTRLADYITNQRAEEISDAFPFAQAWGDVAMTASSAAFANKYANSKLG</sequence>
<reference evidence="2" key="1">
    <citation type="submission" date="2020-05" db="EMBL/GenBank/DDBJ databases">
        <authorList>
            <person name="Chiriac C."/>
            <person name="Salcher M."/>
            <person name="Ghai R."/>
            <person name="Kavagutti S V."/>
        </authorList>
    </citation>
    <scope>NUCLEOTIDE SEQUENCE</scope>
</reference>
<feature type="domain" description="N-acetyltransferase" evidence="1">
    <location>
        <begin position="61"/>
        <end position="114"/>
    </location>
</feature>
<dbReference type="Gene3D" id="3.40.630.30">
    <property type="match status" value="1"/>
</dbReference>
<organism evidence="2">
    <name type="scientific">uncultured Caudovirales phage</name>
    <dbReference type="NCBI Taxonomy" id="2100421"/>
    <lineage>
        <taxon>Viruses</taxon>
        <taxon>Duplodnaviria</taxon>
        <taxon>Heunggongvirae</taxon>
        <taxon>Uroviricota</taxon>
        <taxon>Caudoviricetes</taxon>
        <taxon>Peduoviridae</taxon>
        <taxon>Maltschvirus</taxon>
        <taxon>Maltschvirus maltsch</taxon>
    </lineage>
</organism>
<dbReference type="InterPro" id="IPR000182">
    <property type="entry name" value="GNAT_dom"/>
</dbReference>